<keyword evidence="2" id="KW-0812">Transmembrane</keyword>
<accession>A0AAV4YDA3</accession>
<dbReference type="GO" id="GO:0008643">
    <property type="term" value="P:carbohydrate transport"/>
    <property type="evidence" value="ECO:0007669"/>
    <property type="project" value="InterPro"/>
</dbReference>
<dbReference type="GO" id="GO:0015293">
    <property type="term" value="F:symporter activity"/>
    <property type="evidence" value="ECO:0007669"/>
    <property type="project" value="InterPro"/>
</dbReference>
<protein>
    <submittedName>
        <fullName evidence="3">Major facilitator superfamily domain-containing protein 12</fullName>
    </submittedName>
</protein>
<dbReference type="PANTHER" id="PTHR11328">
    <property type="entry name" value="MAJOR FACILITATOR SUPERFAMILY DOMAIN-CONTAINING PROTEIN"/>
    <property type="match status" value="1"/>
</dbReference>
<gene>
    <name evidence="3" type="primary">MFSD12</name>
    <name evidence="3" type="ORF">CEXT_92891</name>
</gene>
<dbReference type="Gene3D" id="1.20.1250.20">
    <property type="entry name" value="MFS general substrate transporter like domains"/>
    <property type="match status" value="1"/>
</dbReference>
<feature type="transmembrane region" description="Helical" evidence="2">
    <location>
        <begin position="337"/>
        <end position="365"/>
    </location>
</feature>
<dbReference type="GO" id="GO:0005886">
    <property type="term" value="C:plasma membrane"/>
    <property type="evidence" value="ECO:0007669"/>
    <property type="project" value="TreeGrafter"/>
</dbReference>
<comment type="caution">
    <text evidence="3">The sequence shown here is derived from an EMBL/GenBank/DDBJ whole genome shotgun (WGS) entry which is preliminary data.</text>
</comment>
<feature type="transmembrane region" description="Helical" evidence="2">
    <location>
        <begin position="174"/>
        <end position="197"/>
    </location>
</feature>
<keyword evidence="2" id="KW-1133">Transmembrane helix</keyword>
<organism evidence="3 4">
    <name type="scientific">Caerostris extrusa</name>
    <name type="common">Bark spider</name>
    <name type="synonym">Caerostris bankana</name>
    <dbReference type="NCBI Taxonomy" id="172846"/>
    <lineage>
        <taxon>Eukaryota</taxon>
        <taxon>Metazoa</taxon>
        <taxon>Ecdysozoa</taxon>
        <taxon>Arthropoda</taxon>
        <taxon>Chelicerata</taxon>
        <taxon>Arachnida</taxon>
        <taxon>Araneae</taxon>
        <taxon>Araneomorphae</taxon>
        <taxon>Entelegynae</taxon>
        <taxon>Araneoidea</taxon>
        <taxon>Araneidae</taxon>
        <taxon>Caerostris</taxon>
    </lineage>
</organism>
<feature type="transmembrane region" description="Helical" evidence="2">
    <location>
        <begin position="209"/>
        <end position="231"/>
    </location>
</feature>
<evidence type="ECO:0000256" key="1">
    <source>
        <dbReference type="ARBA" id="ARBA00008335"/>
    </source>
</evidence>
<keyword evidence="4" id="KW-1185">Reference proteome</keyword>
<dbReference type="Pfam" id="PF13347">
    <property type="entry name" value="MFS_2"/>
    <property type="match status" value="1"/>
</dbReference>
<proteinExistence type="inferred from homology"/>
<evidence type="ECO:0000313" key="3">
    <source>
        <dbReference type="EMBL" id="GIZ05387.1"/>
    </source>
</evidence>
<dbReference type="InterPro" id="IPR036259">
    <property type="entry name" value="MFS_trans_sf"/>
</dbReference>
<evidence type="ECO:0000256" key="2">
    <source>
        <dbReference type="SAM" id="Phobius"/>
    </source>
</evidence>
<dbReference type="EMBL" id="BPLR01019307">
    <property type="protein sequence ID" value="GIZ05387.1"/>
    <property type="molecule type" value="Genomic_DNA"/>
</dbReference>
<dbReference type="InterPro" id="IPR039672">
    <property type="entry name" value="MFS_2"/>
</dbReference>
<name>A0AAV4YDA3_CAEEX</name>
<sequence length="366" mass="41681">MDESSVTFSSTRSESPKHVIPFGRRVAYSFGHILNDLCASMWFSYLLMFQHNILQLSNNIAGYLMLLGQIADAMSTPFVGYESDQPNDWWLCKYGRRKAWHLVGTLCVALSFPFLFMDCIGCSNSTQDAKFLYYGAFIVIFQFGWAAVQVSHLSLIPDLTPLSCERVELNSYRYAMTVLSNISTYGALLIIFGVVDAGEKHTGPADLPVFRNVSLCVVGVGLFFSILFHVFTKEKEHPHFAIQQQCVINEASDMIEKPHLTWKDWFAQPQFYMVALLYMSTRLYVNLSQVYMPMYIEDTLELHKSKIAVIPLVIFISGFLASFIVKFQRKLFGIKEAVYLVSCHVFGFILENLMPIALINSMLLLF</sequence>
<dbReference type="Proteomes" id="UP001054945">
    <property type="component" value="Unassembled WGS sequence"/>
</dbReference>
<feature type="transmembrane region" description="Helical" evidence="2">
    <location>
        <begin position="307"/>
        <end position="325"/>
    </location>
</feature>
<dbReference type="SUPFAM" id="SSF103473">
    <property type="entry name" value="MFS general substrate transporter"/>
    <property type="match status" value="1"/>
</dbReference>
<reference evidence="3 4" key="1">
    <citation type="submission" date="2021-06" db="EMBL/GenBank/DDBJ databases">
        <title>Caerostris extrusa draft genome.</title>
        <authorList>
            <person name="Kono N."/>
            <person name="Arakawa K."/>
        </authorList>
    </citation>
    <scope>NUCLEOTIDE SEQUENCE [LARGE SCALE GENOMIC DNA]</scope>
</reference>
<feature type="transmembrane region" description="Helical" evidence="2">
    <location>
        <begin position="131"/>
        <end position="154"/>
    </location>
</feature>
<feature type="transmembrane region" description="Helical" evidence="2">
    <location>
        <begin position="99"/>
        <end position="119"/>
    </location>
</feature>
<dbReference type="AlphaFoldDB" id="A0AAV4YDA3"/>
<dbReference type="CDD" id="cd17491">
    <property type="entry name" value="MFS_MFSD12"/>
    <property type="match status" value="1"/>
</dbReference>
<dbReference type="FunFam" id="1.20.1250.20:FF:000431">
    <property type="entry name" value="Predicted protein"/>
    <property type="match status" value="1"/>
</dbReference>
<feature type="transmembrane region" description="Helical" evidence="2">
    <location>
        <begin position="270"/>
        <end position="287"/>
    </location>
</feature>
<comment type="similarity">
    <text evidence="1">Belongs to the major facilitator superfamily.</text>
</comment>
<evidence type="ECO:0000313" key="4">
    <source>
        <dbReference type="Proteomes" id="UP001054945"/>
    </source>
</evidence>
<dbReference type="PANTHER" id="PTHR11328:SF28">
    <property type="entry name" value="MAJOR FACILITATOR SUPERFAMILY DOMAIN-CONTAINING PROTEIN 12"/>
    <property type="match status" value="1"/>
</dbReference>
<keyword evidence="2" id="KW-0472">Membrane</keyword>